<proteinExistence type="predicted"/>
<comment type="caution">
    <text evidence="1">The sequence shown here is derived from an EMBL/GenBank/DDBJ whole genome shotgun (WGS) entry which is preliminary data.</text>
</comment>
<accession>A0ABD1PPG5</accession>
<organism evidence="1 2">
    <name type="scientific">Abeliophyllum distichum</name>
    <dbReference type="NCBI Taxonomy" id="126358"/>
    <lineage>
        <taxon>Eukaryota</taxon>
        <taxon>Viridiplantae</taxon>
        <taxon>Streptophyta</taxon>
        <taxon>Embryophyta</taxon>
        <taxon>Tracheophyta</taxon>
        <taxon>Spermatophyta</taxon>
        <taxon>Magnoliopsida</taxon>
        <taxon>eudicotyledons</taxon>
        <taxon>Gunneridae</taxon>
        <taxon>Pentapetalae</taxon>
        <taxon>asterids</taxon>
        <taxon>lamiids</taxon>
        <taxon>Lamiales</taxon>
        <taxon>Oleaceae</taxon>
        <taxon>Forsythieae</taxon>
        <taxon>Abeliophyllum</taxon>
    </lineage>
</organism>
<keyword evidence="2" id="KW-1185">Reference proteome</keyword>
<sequence length="117" mass="13090">MPRHQFCLVKSRRQKTLNPVNYDLSSNPVPENFDSILFKEICDSTDHASLCIGIVVALVDDKMDSFSVLEVSVKGSSELTKLSLSMAQKISNEPGEPPFFTIVKIVMQKLCTISRKQ</sequence>
<evidence type="ECO:0000313" key="1">
    <source>
        <dbReference type="EMBL" id="KAL2465263.1"/>
    </source>
</evidence>
<dbReference type="EMBL" id="JBFOLK010000013">
    <property type="protein sequence ID" value="KAL2465263.1"/>
    <property type="molecule type" value="Genomic_DNA"/>
</dbReference>
<dbReference type="Proteomes" id="UP001604336">
    <property type="component" value="Unassembled WGS sequence"/>
</dbReference>
<gene>
    <name evidence="1" type="ORF">Adt_41114</name>
</gene>
<reference evidence="2" key="1">
    <citation type="submission" date="2024-07" db="EMBL/GenBank/DDBJ databases">
        <title>Two chromosome-level genome assemblies of Korean endemic species Abeliophyllum distichum and Forsythia ovata (Oleaceae).</title>
        <authorList>
            <person name="Jang H."/>
        </authorList>
    </citation>
    <scope>NUCLEOTIDE SEQUENCE [LARGE SCALE GENOMIC DNA]</scope>
</reference>
<name>A0ABD1PPG5_9LAMI</name>
<protein>
    <submittedName>
        <fullName evidence="1">Pectinesterase</fullName>
    </submittedName>
</protein>
<dbReference type="AlphaFoldDB" id="A0ABD1PPG5"/>
<evidence type="ECO:0000313" key="2">
    <source>
        <dbReference type="Proteomes" id="UP001604336"/>
    </source>
</evidence>